<accession>C7XY09</accession>
<feature type="transmembrane region" description="Helical" evidence="1">
    <location>
        <begin position="88"/>
        <end position="110"/>
    </location>
</feature>
<feature type="transmembrane region" description="Helical" evidence="1">
    <location>
        <begin position="31"/>
        <end position="53"/>
    </location>
</feature>
<name>C7XY09_9LACO</name>
<evidence type="ECO:0000256" key="1">
    <source>
        <dbReference type="SAM" id="Phobius"/>
    </source>
</evidence>
<evidence type="ECO:0000313" key="3">
    <source>
        <dbReference type="Proteomes" id="UP000003987"/>
    </source>
</evidence>
<dbReference type="AlphaFoldDB" id="C7XY09"/>
<evidence type="ECO:0000313" key="2">
    <source>
        <dbReference type="EMBL" id="EEU29637.1"/>
    </source>
</evidence>
<dbReference type="EMBL" id="GG698807">
    <property type="protein sequence ID" value="EEU29637.1"/>
    <property type="molecule type" value="Genomic_DNA"/>
</dbReference>
<organism evidence="2 3">
    <name type="scientific">Limosilactobacillus coleohominis 101-4-CHN</name>
    <dbReference type="NCBI Taxonomy" id="575594"/>
    <lineage>
        <taxon>Bacteria</taxon>
        <taxon>Bacillati</taxon>
        <taxon>Bacillota</taxon>
        <taxon>Bacilli</taxon>
        <taxon>Lactobacillales</taxon>
        <taxon>Lactobacillaceae</taxon>
        <taxon>Limosilactobacillus</taxon>
    </lineage>
</organism>
<keyword evidence="1" id="KW-0812">Transmembrane</keyword>
<dbReference type="Proteomes" id="UP000003987">
    <property type="component" value="Unassembled WGS sequence"/>
</dbReference>
<feature type="transmembrane region" description="Helical" evidence="1">
    <location>
        <begin position="60"/>
        <end position="82"/>
    </location>
</feature>
<keyword evidence="3" id="KW-1185">Reference proteome</keyword>
<feature type="transmembrane region" description="Helical" evidence="1">
    <location>
        <begin position="257"/>
        <end position="285"/>
    </location>
</feature>
<dbReference type="HOGENOM" id="CLU_890779_0_0_9"/>
<evidence type="ECO:0008006" key="4">
    <source>
        <dbReference type="Google" id="ProtNLM"/>
    </source>
</evidence>
<dbReference type="eggNOG" id="ENOG50309KD">
    <property type="taxonomic scope" value="Bacteria"/>
</dbReference>
<keyword evidence="1" id="KW-1133">Transmembrane helix</keyword>
<feature type="transmembrane region" description="Helical" evidence="1">
    <location>
        <begin position="140"/>
        <end position="161"/>
    </location>
</feature>
<reference evidence="2 3" key="1">
    <citation type="submission" date="2009-06" db="EMBL/GenBank/DDBJ databases">
        <title>The Genome Sequence of Lactobacillus coleohominis strain 101-4-CHN.</title>
        <authorList>
            <consortium name="The Broad Institute Genome Sequencing Platform"/>
            <person name="Ward D."/>
            <person name="Young S.K."/>
            <person name="Zeng Q."/>
            <person name="Koehrsen M."/>
            <person name="Alvarado L."/>
            <person name="Berlin A."/>
            <person name="Borenstein D."/>
            <person name="Chen Z."/>
            <person name="Engels R."/>
            <person name="Freedman E."/>
            <person name="Gellesch M."/>
            <person name="Goldberg J."/>
            <person name="Griggs A."/>
            <person name="Gujja S."/>
            <person name="Heiman D."/>
            <person name="Hepburn T."/>
            <person name="Howarth C."/>
            <person name="Jen D."/>
            <person name="Larson L."/>
            <person name="Lewis B."/>
            <person name="Mehta T."/>
            <person name="Park D."/>
            <person name="Pearson M."/>
            <person name="Roberts A."/>
            <person name="Saif S."/>
            <person name="Shea T."/>
            <person name="Shenoy N."/>
            <person name="Sisk P."/>
            <person name="Stolte C."/>
            <person name="Sykes S."/>
            <person name="Walk T."/>
            <person name="White J."/>
            <person name="Yandava C."/>
            <person name="Liu Y."/>
            <person name="Xu Q."/>
            <person name="Lander E."/>
            <person name="Nusbaum C."/>
            <person name="Galagan J."/>
            <person name="Birren B."/>
        </authorList>
    </citation>
    <scope>NUCLEOTIDE SEQUENCE [LARGE SCALE GENOMIC DNA]</scope>
    <source>
        <strain evidence="2 3">101-4-CHN</strain>
    </source>
</reference>
<dbReference type="STRING" id="575594.HMPREF0501_01644"/>
<proteinExistence type="predicted"/>
<sequence length="312" mass="35539">MLRGEKRMKKVSLKGFIAELKSSMKGEYFNALWPVGGFFIIFIALSAILMFFFQGIASSIMMNIMMVMYGMTSAGAIGLALLELLVALVLMLAVNFFYGFIQAAIQYAYVARFRNTDTKVTATSIWAQYKRLNKNQLWRLALYIGLFMFLWTLPLDIIAGIFARNQVVVITCRVLNLLLVIWKSLQYSQAYFLYNDQRPEFLGQSMRHALTASKRFMRGLKWNLLLIAVITIVLPIVVWLAIFGGLGYYGIYTATNFWIWFGFIVAFLGVVAWLPITYAATALYYQQTAPEQNLDTIFAGTFKSVEELTGQK</sequence>
<keyword evidence="1" id="KW-0472">Membrane</keyword>
<gene>
    <name evidence="2" type="ORF">HMPREF0501_01644</name>
</gene>
<feature type="transmembrane region" description="Helical" evidence="1">
    <location>
        <begin position="224"/>
        <end position="251"/>
    </location>
</feature>
<protein>
    <recommendedName>
        <fullName evidence="4">Glycerophosphoryl diester phosphodiesterase membrane domain-containing protein</fullName>
    </recommendedName>
</protein>